<gene>
    <name evidence="9" type="ORF">CAL27_13040</name>
    <name evidence="8" type="ORF">CEG14_17670</name>
</gene>
<organism evidence="8 11">
    <name type="scientific">Bordetella genomosp. 1</name>
    <dbReference type="NCBI Taxonomy" id="1395607"/>
    <lineage>
        <taxon>Bacteria</taxon>
        <taxon>Pseudomonadati</taxon>
        <taxon>Pseudomonadota</taxon>
        <taxon>Betaproteobacteria</taxon>
        <taxon>Burkholderiales</taxon>
        <taxon>Alcaligenaceae</taxon>
        <taxon>Bordetella</taxon>
    </lineage>
</organism>
<keyword evidence="10" id="KW-1185">Reference proteome</keyword>
<dbReference type="Gene3D" id="3.40.50.300">
    <property type="entry name" value="P-loop containing nucleotide triphosphate hydrolases"/>
    <property type="match status" value="1"/>
</dbReference>
<dbReference type="InterPro" id="IPR027417">
    <property type="entry name" value="P-loop_NTPase"/>
</dbReference>
<dbReference type="SMART" id="SM00382">
    <property type="entry name" value="AAA"/>
    <property type="match status" value="1"/>
</dbReference>
<dbReference type="InterPro" id="IPR017871">
    <property type="entry name" value="ABC_transporter-like_CS"/>
</dbReference>
<dbReference type="Proteomes" id="UP000216354">
    <property type="component" value="Unassembled WGS sequence"/>
</dbReference>
<protein>
    <submittedName>
        <fullName evidence="8">ABC transporter ATP-binding protein</fullName>
    </submittedName>
</protein>
<keyword evidence="3" id="KW-0472">Membrane</keyword>
<evidence type="ECO:0000256" key="2">
    <source>
        <dbReference type="ARBA" id="ARBA00022448"/>
    </source>
</evidence>
<dbReference type="EMBL" id="NEVL01000004">
    <property type="protein sequence ID" value="OZI32734.1"/>
    <property type="molecule type" value="Genomic_DNA"/>
</dbReference>
<evidence type="ECO:0000256" key="1">
    <source>
        <dbReference type="ARBA" id="ARBA00005417"/>
    </source>
</evidence>
<proteinExistence type="inferred from homology"/>
<dbReference type="PANTHER" id="PTHR43820:SF4">
    <property type="entry name" value="HIGH-AFFINITY BRANCHED-CHAIN AMINO ACID TRANSPORT ATP-BINDING PROTEIN LIVF"/>
    <property type="match status" value="1"/>
</dbReference>
<keyword evidence="4" id="KW-0547">Nucleotide-binding</keyword>
<evidence type="ECO:0000256" key="6">
    <source>
        <dbReference type="ARBA" id="ARBA00022970"/>
    </source>
</evidence>
<keyword evidence="5 8" id="KW-0067">ATP-binding</keyword>
<dbReference type="InterPro" id="IPR003593">
    <property type="entry name" value="AAA+_ATPase"/>
</dbReference>
<dbReference type="Proteomes" id="UP000217005">
    <property type="component" value="Unassembled WGS sequence"/>
</dbReference>
<dbReference type="AlphaFoldDB" id="A0A261S5T1"/>
<evidence type="ECO:0000313" key="10">
    <source>
        <dbReference type="Proteomes" id="UP000216354"/>
    </source>
</evidence>
<evidence type="ECO:0000256" key="5">
    <source>
        <dbReference type="ARBA" id="ARBA00022840"/>
    </source>
</evidence>
<name>A0A261S5T1_9BORD</name>
<dbReference type="InterPro" id="IPR032823">
    <property type="entry name" value="BCA_ABC_TP_C"/>
</dbReference>
<feature type="domain" description="ABC transporter" evidence="7">
    <location>
        <begin position="12"/>
        <end position="244"/>
    </location>
</feature>
<comment type="caution">
    <text evidence="8">The sequence shown here is derived from an EMBL/GenBank/DDBJ whole genome shotgun (WGS) entry which is preliminary data.</text>
</comment>
<dbReference type="EMBL" id="NEVR01000002">
    <property type="protein sequence ID" value="OZI65910.1"/>
    <property type="molecule type" value="Genomic_DNA"/>
</dbReference>
<dbReference type="GO" id="GO:0005524">
    <property type="term" value="F:ATP binding"/>
    <property type="evidence" value="ECO:0007669"/>
    <property type="project" value="UniProtKB-KW"/>
</dbReference>
<reference evidence="8 11" key="1">
    <citation type="submission" date="2017-05" db="EMBL/GenBank/DDBJ databases">
        <title>Complete and WGS of Bordetella genogroups.</title>
        <authorList>
            <person name="Spilker T."/>
            <person name="LiPuma J."/>
        </authorList>
    </citation>
    <scope>NUCLEOTIDE SEQUENCE [LARGE SCALE GENOMIC DNA]</scope>
    <source>
        <strain evidence="8 11">AU17610</strain>
    </source>
</reference>
<dbReference type="Pfam" id="PF12399">
    <property type="entry name" value="BCA_ABC_TP_C"/>
    <property type="match status" value="1"/>
</dbReference>
<dbReference type="GO" id="GO:0015658">
    <property type="term" value="F:branched-chain amino acid transmembrane transporter activity"/>
    <property type="evidence" value="ECO:0007669"/>
    <property type="project" value="InterPro"/>
</dbReference>
<keyword evidence="6" id="KW-0029">Amino-acid transport</keyword>
<evidence type="ECO:0000256" key="3">
    <source>
        <dbReference type="ARBA" id="ARBA00022475"/>
    </source>
</evidence>
<dbReference type="PIRSF" id="PIRSF039137">
    <property type="entry name" value="ABC_branched_ATPase"/>
    <property type="match status" value="1"/>
</dbReference>
<accession>A0A261S5T1</accession>
<keyword evidence="2" id="KW-0813">Transport</keyword>
<keyword evidence="3" id="KW-1003">Cell membrane</keyword>
<dbReference type="CDD" id="cd03224">
    <property type="entry name" value="ABC_TM1139_LivF_branched"/>
    <property type="match status" value="1"/>
</dbReference>
<dbReference type="InterPro" id="IPR052156">
    <property type="entry name" value="BCAA_Transport_ATP-bd_LivF"/>
</dbReference>
<sequence length="247" mass="26587">MSPATTTQQPLLALRKLEVAYGGIRAVRGIDLEVNSGELVCLIGANGAGKSTTLRAITGLVPAAGGAIEYEGKSIAGKRSFELVRQGLVMVPEGRGIFGQLTIEENLAMGAYTRRDPAQIRQDTDRVFTLFPRLAERRKQAAGTLSGGEQQMVAMGRAMIARPRLLLLDEPSMGLAPLMVEKVFEVVRTIASEGVTILLIEQNARLALENSHRGYVMESGEIILSGPARQMLDDPKVRAAYLGEVEA</sequence>
<evidence type="ECO:0000313" key="8">
    <source>
        <dbReference type="EMBL" id="OZI32734.1"/>
    </source>
</evidence>
<evidence type="ECO:0000313" key="9">
    <source>
        <dbReference type="EMBL" id="OZI65910.1"/>
    </source>
</evidence>
<dbReference type="SUPFAM" id="SSF52540">
    <property type="entry name" value="P-loop containing nucleoside triphosphate hydrolases"/>
    <property type="match status" value="1"/>
</dbReference>
<evidence type="ECO:0000313" key="11">
    <source>
        <dbReference type="Proteomes" id="UP000217005"/>
    </source>
</evidence>
<dbReference type="GO" id="GO:0015807">
    <property type="term" value="P:L-amino acid transport"/>
    <property type="evidence" value="ECO:0007669"/>
    <property type="project" value="TreeGrafter"/>
</dbReference>
<dbReference type="GO" id="GO:0016887">
    <property type="term" value="F:ATP hydrolysis activity"/>
    <property type="evidence" value="ECO:0007669"/>
    <property type="project" value="InterPro"/>
</dbReference>
<dbReference type="RefSeq" id="WP_094827732.1">
    <property type="nucleotide sequence ID" value="NZ_NEVL01000004.1"/>
</dbReference>
<dbReference type="PROSITE" id="PS00211">
    <property type="entry name" value="ABC_TRANSPORTER_1"/>
    <property type="match status" value="1"/>
</dbReference>
<dbReference type="OrthoDB" id="9776369at2"/>
<dbReference type="InterPro" id="IPR003439">
    <property type="entry name" value="ABC_transporter-like_ATP-bd"/>
</dbReference>
<dbReference type="Pfam" id="PF00005">
    <property type="entry name" value="ABC_tran"/>
    <property type="match status" value="1"/>
</dbReference>
<evidence type="ECO:0000259" key="7">
    <source>
        <dbReference type="PROSITE" id="PS50893"/>
    </source>
</evidence>
<dbReference type="InterPro" id="IPR030660">
    <property type="entry name" value="ABC_branched_ATPase_LivF/BraG"/>
</dbReference>
<evidence type="ECO:0000256" key="4">
    <source>
        <dbReference type="ARBA" id="ARBA00022741"/>
    </source>
</evidence>
<dbReference type="PROSITE" id="PS50893">
    <property type="entry name" value="ABC_TRANSPORTER_2"/>
    <property type="match status" value="1"/>
</dbReference>
<comment type="similarity">
    <text evidence="1">Belongs to the ABC transporter superfamily.</text>
</comment>
<dbReference type="PANTHER" id="PTHR43820">
    <property type="entry name" value="HIGH-AFFINITY BRANCHED-CHAIN AMINO ACID TRANSPORT ATP-BINDING PROTEIN LIVF"/>
    <property type="match status" value="1"/>
</dbReference>
<reference evidence="9 10" key="2">
    <citation type="submission" date="2017-05" db="EMBL/GenBank/DDBJ databases">
        <title>Complete and WGS of Bordetella genogroups.</title>
        <authorList>
            <person name="Spilker T."/>
            <person name="Lipuma J."/>
        </authorList>
    </citation>
    <scope>NUCLEOTIDE SEQUENCE [LARGE SCALE GENOMIC DNA]</scope>
    <source>
        <strain evidence="9 10">AU9795</strain>
    </source>
</reference>